<evidence type="ECO:0000313" key="1">
    <source>
        <dbReference type="EMBL" id="GAA5506461.1"/>
    </source>
</evidence>
<proteinExistence type="predicted"/>
<comment type="caution">
    <text evidence="1">The sequence shown here is derived from an EMBL/GenBank/DDBJ whole genome shotgun (WGS) entry which is preliminary data.</text>
</comment>
<accession>A0ABP9VMP4</accession>
<sequence>MFTNASTSVAHGTVETCEKHPFLHFLTSHFLTFFVHSPLVMGKQRGQTSFWETKGSNLFLCLLAMVELSDDLFTASLIPN</sequence>
<name>A0ABP9VMP4_9BACT</name>
<evidence type="ECO:0000313" key="2">
    <source>
        <dbReference type="Proteomes" id="UP001416858"/>
    </source>
</evidence>
<gene>
    <name evidence="1" type="ORF">Rcae01_01914</name>
</gene>
<dbReference type="EMBL" id="BAABRO010000003">
    <property type="protein sequence ID" value="GAA5506461.1"/>
    <property type="molecule type" value="Genomic_DNA"/>
</dbReference>
<protein>
    <submittedName>
        <fullName evidence="1">Uncharacterized protein</fullName>
    </submittedName>
</protein>
<dbReference type="Proteomes" id="UP001416858">
    <property type="component" value="Unassembled WGS sequence"/>
</dbReference>
<keyword evidence="2" id="KW-1185">Reference proteome</keyword>
<reference evidence="1 2" key="1">
    <citation type="submission" date="2024-02" db="EMBL/GenBank/DDBJ databases">
        <title>Rhodopirellula caenicola NBRC 110016.</title>
        <authorList>
            <person name="Ichikawa N."/>
            <person name="Katano-Makiyama Y."/>
            <person name="Hidaka K."/>
        </authorList>
    </citation>
    <scope>NUCLEOTIDE SEQUENCE [LARGE SCALE GENOMIC DNA]</scope>
    <source>
        <strain evidence="1 2">NBRC 110016</strain>
    </source>
</reference>
<organism evidence="1 2">
    <name type="scientific">Novipirellula caenicola</name>
    <dbReference type="NCBI Taxonomy" id="1536901"/>
    <lineage>
        <taxon>Bacteria</taxon>
        <taxon>Pseudomonadati</taxon>
        <taxon>Planctomycetota</taxon>
        <taxon>Planctomycetia</taxon>
        <taxon>Pirellulales</taxon>
        <taxon>Pirellulaceae</taxon>
        <taxon>Novipirellula</taxon>
    </lineage>
</organism>